<evidence type="ECO:0000256" key="1">
    <source>
        <dbReference type="SAM" id="MobiDB-lite"/>
    </source>
</evidence>
<feature type="non-terminal residue" evidence="2">
    <location>
        <position position="1"/>
    </location>
</feature>
<evidence type="ECO:0000313" key="2">
    <source>
        <dbReference type="EMBL" id="CAA9330823.1"/>
    </source>
</evidence>
<organism evidence="2">
    <name type="scientific">uncultured Nocardioidaceae bacterium</name>
    <dbReference type="NCBI Taxonomy" id="253824"/>
    <lineage>
        <taxon>Bacteria</taxon>
        <taxon>Bacillati</taxon>
        <taxon>Actinomycetota</taxon>
        <taxon>Actinomycetes</taxon>
        <taxon>Propionibacteriales</taxon>
        <taxon>Nocardioidaceae</taxon>
        <taxon>environmental samples</taxon>
    </lineage>
</organism>
<name>A0A6J4LGA6_9ACTN</name>
<reference evidence="2" key="1">
    <citation type="submission" date="2020-02" db="EMBL/GenBank/DDBJ databases">
        <authorList>
            <person name="Meier V. D."/>
        </authorList>
    </citation>
    <scope>NUCLEOTIDE SEQUENCE</scope>
    <source>
        <strain evidence="2">AVDCRST_MAG29</strain>
    </source>
</reference>
<dbReference type="AlphaFoldDB" id="A0A6J4LGA6"/>
<gene>
    <name evidence="2" type="ORF">AVDCRST_MAG29-1050</name>
</gene>
<feature type="non-terminal residue" evidence="2">
    <location>
        <position position="52"/>
    </location>
</feature>
<proteinExistence type="predicted"/>
<feature type="region of interest" description="Disordered" evidence="1">
    <location>
        <begin position="1"/>
        <end position="28"/>
    </location>
</feature>
<sequence>CPRRTAPAPAVTSRRRRGPHRTGPGMALLAPARVRERQLCCHSRPESATSIF</sequence>
<accession>A0A6J4LGA6</accession>
<protein>
    <submittedName>
        <fullName evidence="2">Uncharacterized protein</fullName>
    </submittedName>
</protein>
<dbReference type="EMBL" id="CADCUG010000054">
    <property type="protein sequence ID" value="CAA9330823.1"/>
    <property type="molecule type" value="Genomic_DNA"/>
</dbReference>